<evidence type="ECO:0000313" key="2">
    <source>
        <dbReference type="Proteomes" id="UP000236725"/>
    </source>
</evidence>
<sequence length="77" mass="9085">MMEYNRNLSLIGLKSLYNNNIPVWISKMYWDKKLLVQFNTASEILYLKENGILNNPEGEIKKVNEDSNPLIIIYHLK</sequence>
<dbReference type="AlphaFoldDB" id="A0A8G2BZ54"/>
<dbReference type="RefSeq" id="WP_103984467.1">
    <property type="nucleotide sequence ID" value="NZ_FNVS01000029.1"/>
</dbReference>
<evidence type="ECO:0000313" key="1">
    <source>
        <dbReference type="EMBL" id="SEG28841.1"/>
    </source>
</evidence>
<keyword evidence="2" id="KW-1185">Reference proteome</keyword>
<name>A0A8G2BZ54_9BACT</name>
<accession>A0A8G2BZ54</accession>
<organism evidence="1 2">
    <name type="scientific">Parabacteroides chinchillae</name>
    <dbReference type="NCBI Taxonomy" id="871327"/>
    <lineage>
        <taxon>Bacteria</taxon>
        <taxon>Pseudomonadati</taxon>
        <taxon>Bacteroidota</taxon>
        <taxon>Bacteroidia</taxon>
        <taxon>Bacteroidales</taxon>
        <taxon>Tannerellaceae</taxon>
        <taxon>Parabacteroides</taxon>
    </lineage>
</organism>
<comment type="caution">
    <text evidence="1">The sequence shown here is derived from an EMBL/GenBank/DDBJ whole genome shotgun (WGS) entry which is preliminary data.</text>
</comment>
<reference evidence="1 2" key="1">
    <citation type="submission" date="2016-10" db="EMBL/GenBank/DDBJ databases">
        <authorList>
            <person name="Varghese N."/>
            <person name="Submissions S."/>
        </authorList>
    </citation>
    <scope>NUCLEOTIDE SEQUENCE [LARGE SCALE GENOMIC DNA]</scope>
    <source>
        <strain evidence="1 2">DSM 29073</strain>
    </source>
</reference>
<gene>
    <name evidence="1" type="ORF">SAMN05444001_1294</name>
</gene>
<dbReference type="EMBL" id="FNVS01000029">
    <property type="protein sequence ID" value="SEG28841.1"/>
    <property type="molecule type" value="Genomic_DNA"/>
</dbReference>
<proteinExistence type="predicted"/>
<protein>
    <submittedName>
        <fullName evidence="1">Uncharacterized protein</fullName>
    </submittedName>
</protein>
<dbReference type="Proteomes" id="UP000236725">
    <property type="component" value="Unassembled WGS sequence"/>
</dbReference>